<dbReference type="Proteomes" id="UP001500630">
    <property type="component" value="Unassembled WGS sequence"/>
</dbReference>
<evidence type="ECO:0000256" key="1">
    <source>
        <dbReference type="ARBA" id="ARBA00004651"/>
    </source>
</evidence>
<comment type="similarity">
    <text evidence="7">Belongs to the binding-protein-dependent transport system permease family.</text>
</comment>
<keyword evidence="4 7" id="KW-0812">Transmembrane</keyword>
<keyword evidence="2 7" id="KW-0813">Transport</keyword>
<evidence type="ECO:0000256" key="5">
    <source>
        <dbReference type="ARBA" id="ARBA00022989"/>
    </source>
</evidence>
<evidence type="ECO:0000256" key="3">
    <source>
        <dbReference type="ARBA" id="ARBA00022475"/>
    </source>
</evidence>
<evidence type="ECO:0000256" key="4">
    <source>
        <dbReference type="ARBA" id="ARBA00022692"/>
    </source>
</evidence>
<dbReference type="Pfam" id="PF00528">
    <property type="entry name" value="BPD_transp_1"/>
    <property type="match status" value="1"/>
</dbReference>
<feature type="transmembrane region" description="Helical" evidence="7">
    <location>
        <begin position="150"/>
        <end position="169"/>
    </location>
</feature>
<evidence type="ECO:0000256" key="8">
    <source>
        <dbReference type="SAM" id="MobiDB-lite"/>
    </source>
</evidence>
<proteinExistence type="inferred from homology"/>
<feature type="transmembrane region" description="Helical" evidence="7">
    <location>
        <begin position="119"/>
        <end position="138"/>
    </location>
</feature>
<sequence length="324" mass="35279">MTLTTARPAATPPATPPATPSRPPVRRARREAATRTLISQADLSRGHRRAVYWIVLAAMAVLFALIFVFPLYWMVTGAMKTPAELAEPVPTLVPGSWHPETFAVAWERLDLGRFLLNTAFYTAGVWLVTLVVDVAAAYALSKLRPLFGKVVLGLILASLMLPADALLVPKYLAVVDVPIFGVNLVDSPWALWLPAAANAFNIYVLKRFFDRIPADLLEAAAIDGAGRLRVLWSIVLPLSRPVLSVVSIFAIIGAWKDFLWPLLVLRDPQAQSLSVALSRMAFTGYVPQNEMFAALAIASLPMIVIFMIFQRGILNGLSAGALKG</sequence>
<dbReference type="Gene3D" id="1.10.3720.10">
    <property type="entry name" value="MetI-like"/>
    <property type="match status" value="1"/>
</dbReference>
<dbReference type="InterPro" id="IPR035906">
    <property type="entry name" value="MetI-like_sf"/>
</dbReference>
<evidence type="ECO:0000256" key="6">
    <source>
        <dbReference type="ARBA" id="ARBA00023136"/>
    </source>
</evidence>
<evidence type="ECO:0000259" key="9">
    <source>
        <dbReference type="PROSITE" id="PS50928"/>
    </source>
</evidence>
<feature type="transmembrane region" description="Helical" evidence="7">
    <location>
        <begin position="230"/>
        <end position="255"/>
    </location>
</feature>
<feature type="transmembrane region" description="Helical" evidence="7">
    <location>
        <begin position="50"/>
        <end position="73"/>
    </location>
</feature>
<comment type="subcellular location">
    <subcellularLocation>
        <location evidence="1 7">Cell membrane</location>
        <topology evidence="1 7">Multi-pass membrane protein</topology>
    </subcellularLocation>
</comment>
<dbReference type="SUPFAM" id="SSF161098">
    <property type="entry name" value="MetI-like"/>
    <property type="match status" value="1"/>
</dbReference>
<evidence type="ECO:0000313" key="11">
    <source>
        <dbReference type="Proteomes" id="UP001500630"/>
    </source>
</evidence>
<feature type="compositionally biased region" description="Pro residues" evidence="8">
    <location>
        <begin position="10"/>
        <end position="23"/>
    </location>
</feature>
<dbReference type="CDD" id="cd06261">
    <property type="entry name" value="TM_PBP2"/>
    <property type="match status" value="1"/>
</dbReference>
<accession>A0ABP6W7S9</accession>
<keyword evidence="11" id="KW-1185">Reference proteome</keyword>
<feature type="transmembrane region" description="Helical" evidence="7">
    <location>
        <begin position="291"/>
        <end position="309"/>
    </location>
</feature>
<keyword evidence="3" id="KW-1003">Cell membrane</keyword>
<evidence type="ECO:0000256" key="2">
    <source>
        <dbReference type="ARBA" id="ARBA00022448"/>
    </source>
</evidence>
<keyword evidence="6 7" id="KW-0472">Membrane</keyword>
<name>A0ABP6W7S9_9ACTN</name>
<comment type="caution">
    <text evidence="10">The sequence shown here is derived from an EMBL/GenBank/DDBJ whole genome shotgun (WGS) entry which is preliminary data.</text>
</comment>
<dbReference type="PANTHER" id="PTHR43744:SF12">
    <property type="entry name" value="ABC TRANSPORTER PERMEASE PROTEIN MG189-RELATED"/>
    <property type="match status" value="1"/>
</dbReference>
<evidence type="ECO:0000256" key="7">
    <source>
        <dbReference type="RuleBase" id="RU363032"/>
    </source>
</evidence>
<dbReference type="RefSeq" id="WP_345561994.1">
    <property type="nucleotide sequence ID" value="NZ_BAABDQ010000005.1"/>
</dbReference>
<protein>
    <submittedName>
        <fullName evidence="10">Carbohydrate ABC transporter permease</fullName>
    </submittedName>
</protein>
<feature type="domain" description="ABC transmembrane type-1" evidence="9">
    <location>
        <begin position="115"/>
        <end position="309"/>
    </location>
</feature>
<feature type="transmembrane region" description="Helical" evidence="7">
    <location>
        <begin position="189"/>
        <end position="209"/>
    </location>
</feature>
<keyword evidence="5 7" id="KW-1133">Transmembrane helix</keyword>
<dbReference type="InterPro" id="IPR000515">
    <property type="entry name" value="MetI-like"/>
</dbReference>
<dbReference type="PROSITE" id="PS50928">
    <property type="entry name" value="ABC_TM1"/>
    <property type="match status" value="1"/>
</dbReference>
<dbReference type="PANTHER" id="PTHR43744">
    <property type="entry name" value="ABC TRANSPORTER PERMEASE PROTEIN MG189-RELATED-RELATED"/>
    <property type="match status" value="1"/>
</dbReference>
<dbReference type="EMBL" id="BAABDQ010000005">
    <property type="protein sequence ID" value="GAA3547298.1"/>
    <property type="molecule type" value="Genomic_DNA"/>
</dbReference>
<gene>
    <name evidence="10" type="ORF">GCM10022419_029410</name>
</gene>
<evidence type="ECO:0000313" key="10">
    <source>
        <dbReference type="EMBL" id="GAA3547298.1"/>
    </source>
</evidence>
<feature type="region of interest" description="Disordered" evidence="8">
    <location>
        <begin position="1"/>
        <end position="30"/>
    </location>
</feature>
<organism evidence="10 11">
    <name type="scientific">Nonomuraea rosea</name>
    <dbReference type="NCBI Taxonomy" id="638574"/>
    <lineage>
        <taxon>Bacteria</taxon>
        <taxon>Bacillati</taxon>
        <taxon>Actinomycetota</taxon>
        <taxon>Actinomycetes</taxon>
        <taxon>Streptosporangiales</taxon>
        <taxon>Streptosporangiaceae</taxon>
        <taxon>Nonomuraea</taxon>
    </lineage>
</organism>
<reference evidence="11" key="1">
    <citation type="journal article" date="2019" name="Int. J. Syst. Evol. Microbiol.">
        <title>The Global Catalogue of Microorganisms (GCM) 10K type strain sequencing project: providing services to taxonomists for standard genome sequencing and annotation.</title>
        <authorList>
            <consortium name="The Broad Institute Genomics Platform"/>
            <consortium name="The Broad Institute Genome Sequencing Center for Infectious Disease"/>
            <person name="Wu L."/>
            <person name="Ma J."/>
        </authorList>
    </citation>
    <scope>NUCLEOTIDE SEQUENCE [LARGE SCALE GENOMIC DNA]</scope>
    <source>
        <strain evidence="11">JCM 17326</strain>
    </source>
</reference>